<dbReference type="InterPro" id="IPR027393">
    <property type="entry name" value="Virus_scaffolding_prot_C"/>
</dbReference>
<dbReference type="Gene3D" id="4.10.810.10">
    <property type="entry name" value="Virus Scaffolding Protein, Chain A"/>
    <property type="match status" value="1"/>
</dbReference>
<dbReference type="EMBL" id="MASJ01000003">
    <property type="protein sequence ID" value="OCS87444.1"/>
    <property type="molecule type" value="Genomic_DNA"/>
</dbReference>
<gene>
    <name evidence="2" type="ORF">A6M13_08990</name>
</gene>
<dbReference type="InterPro" id="IPR014957">
    <property type="entry name" value="IDEAL_dom"/>
</dbReference>
<name>A0A1C0YJX2_9BACL</name>
<dbReference type="Pfam" id="PF08858">
    <property type="entry name" value="IDEAL"/>
    <property type="match status" value="1"/>
</dbReference>
<dbReference type="RefSeq" id="WP_066542941.1">
    <property type="nucleotide sequence ID" value="NZ_MASJ01000003.1"/>
</dbReference>
<reference evidence="2 3" key="1">
    <citation type="submission" date="2016-07" db="EMBL/GenBank/DDBJ databases">
        <title>Caryophanon tenue genome sequencing.</title>
        <authorList>
            <person name="Verma A."/>
            <person name="Pal Y."/>
            <person name="Krishnamurthi S."/>
        </authorList>
    </citation>
    <scope>NUCLEOTIDE SEQUENCE [LARGE SCALE GENOMIC DNA]</scope>
    <source>
        <strain evidence="2 3">DSM 14152</strain>
    </source>
</reference>
<evidence type="ECO:0000259" key="1">
    <source>
        <dbReference type="SMART" id="SM00914"/>
    </source>
</evidence>
<comment type="caution">
    <text evidence="2">The sequence shown here is derived from an EMBL/GenBank/DDBJ whole genome shotgun (WGS) entry which is preliminary data.</text>
</comment>
<protein>
    <submittedName>
        <fullName evidence="2">IDEAL domain protein</fullName>
    </submittedName>
</protein>
<proteinExistence type="predicted"/>
<evidence type="ECO:0000313" key="3">
    <source>
        <dbReference type="Proteomes" id="UP000093199"/>
    </source>
</evidence>
<dbReference type="STRING" id="33978.A6M13_08990"/>
<keyword evidence="3" id="KW-1185">Reference proteome</keyword>
<sequence>MDKFYSYTDFLRAIGHTSRENNAEKLLNEIYLDLFLQRLQREHRLETLMHLIDEALCERDKEQFMVYTKEYMELQQDEY</sequence>
<evidence type="ECO:0000313" key="2">
    <source>
        <dbReference type="EMBL" id="OCS87444.1"/>
    </source>
</evidence>
<dbReference type="SMART" id="SM00914">
    <property type="entry name" value="IDEAL"/>
    <property type="match status" value="1"/>
</dbReference>
<dbReference type="OrthoDB" id="2660250at2"/>
<organism evidence="2 3">
    <name type="scientific">Caryophanon tenue</name>
    <dbReference type="NCBI Taxonomy" id="33978"/>
    <lineage>
        <taxon>Bacteria</taxon>
        <taxon>Bacillati</taxon>
        <taxon>Bacillota</taxon>
        <taxon>Bacilli</taxon>
        <taxon>Bacillales</taxon>
        <taxon>Caryophanaceae</taxon>
        <taxon>Caryophanon</taxon>
    </lineage>
</organism>
<accession>A0A1C0YJX2</accession>
<dbReference type="AlphaFoldDB" id="A0A1C0YJX2"/>
<dbReference type="Proteomes" id="UP000093199">
    <property type="component" value="Unassembled WGS sequence"/>
</dbReference>
<feature type="domain" description="IDEAL" evidence="1">
    <location>
        <begin position="35"/>
        <end position="71"/>
    </location>
</feature>